<gene>
    <name evidence="8" type="ORF">K2U94_11605</name>
</gene>
<dbReference type="Gene3D" id="1.25.40.80">
    <property type="match status" value="1"/>
</dbReference>
<dbReference type="InterPro" id="IPR018394">
    <property type="entry name" value="DNA_photolyase_1_CS_C"/>
</dbReference>
<evidence type="ECO:0000256" key="6">
    <source>
        <dbReference type="RuleBase" id="RU004182"/>
    </source>
</evidence>
<dbReference type="InterPro" id="IPR036155">
    <property type="entry name" value="Crypto/Photolyase_N_sf"/>
</dbReference>
<comment type="caution">
    <text evidence="8">The sequence shown here is derived from an EMBL/GenBank/DDBJ whole genome shotgun (WGS) entry which is preliminary data.</text>
</comment>
<dbReference type="EMBL" id="JAIVFP010000001">
    <property type="protein sequence ID" value="MCI4683404.1"/>
    <property type="molecule type" value="Genomic_DNA"/>
</dbReference>
<accession>A0ABS9Z6Z9</accession>
<dbReference type="InterPro" id="IPR036134">
    <property type="entry name" value="Crypto/Photolyase_FAD-like_sf"/>
</dbReference>
<feature type="domain" description="Photolyase/cryptochrome alpha/beta" evidence="7">
    <location>
        <begin position="4"/>
        <end position="133"/>
    </location>
</feature>
<dbReference type="SUPFAM" id="SSF48173">
    <property type="entry name" value="Cryptochrome/photolyase FAD-binding domain"/>
    <property type="match status" value="1"/>
</dbReference>
<evidence type="ECO:0000256" key="1">
    <source>
        <dbReference type="ARBA" id="ARBA00001932"/>
    </source>
</evidence>
<dbReference type="InterPro" id="IPR014729">
    <property type="entry name" value="Rossmann-like_a/b/a_fold"/>
</dbReference>
<evidence type="ECO:0000313" key="9">
    <source>
        <dbReference type="Proteomes" id="UP001139104"/>
    </source>
</evidence>
<dbReference type="PANTHER" id="PTHR11455">
    <property type="entry name" value="CRYPTOCHROME"/>
    <property type="match status" value="1"/>
</dbReference>
<keyword evidence="5 6" id="KW-0157">Chromophore</keyword>
<dbReference type="InterPro" id="IPR006050">
    <property type="entry name" value="DNA_photolyase_N"/>
</dbReference>
<organism evidence="8 9">
    <name type="scientific">Candidatus Rhodoblastus alkanivorans</name>
    <dbReference type="NCBI Taxonomy" id="2954117"/>
    <lineage>
        <taxon>Bacteria</taxon>
        <taxon>Pseudomonadati</taxon>
        <taxon>Pseudomonadota</taxon>
        <taxon>Alphaproteobacteria</taxon>
        <taxon>Hyphomicrobiales</taxon>
        <taxon>Rhodoblastaceae</taxon>
        <taxon>Rhodoblastus</taxon>
    </lineage>
</organism>
<evidence type="ECO:0000256" key="2">
    <source>
        <dbReference type="ARBA" id="ARBA00001974"/>
    </source>
</evidence>
<dbReference type="Gene3D" id="1.10.579.10">
    <property type="entry name" value="DNA Cyclobutane Dipyrimidine Photolyase, subunit A, domain 3"/>
    <property type="match status" value="1"/>
</dbReference>
<name>A0ABS9Z6Z9_9HYPH</name>
<dbReference type="RefSeq" id="WP_243067359.1">
    <property type="nucleotide sequence ID" value="NZ_JAIVFK010000026.1"/>
</dbReference>
<comment type="cofactor">
    <cofactor evidence="2">
        <name>FAD</name>
        <dbReference type="ChEBI" id="CHEBI:57692"/>
    </cofactor>
</comment>
<dbReference type="Pfam" id="PF00875">
    <property type="entry name" value="DNA_photolyase"/>
    <property type="match status" value="1"/>
</dbReference>
<proteinExistence type="inferred from homology"/>
<dbReference type="InterPro" id="IPR002081">
    <property type="entry name" value="Cryptochrome/DNA_photolyase_1"/>
</dbReference>
<evidence type="ECO:0000259" key="7">
    <source>
        <dbReference type="PROSITE" id="PS51645"/>
    </source>
</evidence>
<dbReference type="PRINTS" id="PR00147">
    <property type="entry name" value="DNAPHOTLYASE"/>
</dbReference>
<keyword evidence="9" id="KW-1185">Reference proteome</keyword>
<dbReference type="InterPro" id="IPR005101">
    <property type="entry name" value="Cryptochr/Photolyase_FAD-bd"/>
</dbReference>
<comment type="cofactor">
    <cofactor evidence="1">
        <name>(6R)-5,10-methylene-5,6,7,8-tetrahydrofolate</name>
        <dbReference type="ChEBI" id="CHEBI:15636"/>
    </cofactor>
</comment>
<keyword evidence="3 6" id="KW-0285">Flavoprotein</keyword>
<sequence>MPQPCALVWFRNDLRVSDHPTLAMAAASGLPLLCLYILDAESPGLRPPGGASLWRLDRALAALERELASRGGELHFLRGPAETLLPEVARAANAQRIFWSRRYSGAEIALDIRLKQALREQGREAYSCNASLLAEPWQVISKSGGAFKVFTPFWRALREKIAPPPPLPAPERLSAAPWPAGAPQSLAREALRLAPSRPNWAAGFPDPDAGEAGARKRLGEFLDHTVEHYATNRDRLDRDATSRLSAHLHFGEISPRQIISAAPPHPGADKFLAELGWREFSCHLLYANPDLAWRNFNPRFDGFPYRADDSAQKDLPAWRRGETGYPVVDAAMRELWTTGFMHNRARMVVASFLTKHLLIDWREGESWFWDTLIDADEANNAASWQWVAGCGADAAPYFRIFNPVLQGEKFDPDGAYVRAHCPELAGLPMSCLHKPWAAPASVLAEAGLRLGETYPRPIVDHDFARRRALDAFTMMTA</sequence>
<dbReference type="PROSITE" id="PS00394">
    <property type="entry name" value="DNA_PHOTOLYASES_1_1"/>
    <property type="match status" value="1"/>
</dbReference>
<dbReference type="PROSITE" id="PS51645">
    <property type="entry name" value="PHR_CRY_ALPHA_BETA"/>
    <property type="match status" value="1"/>
</dbReference>
<reference evidence="8" key="1">
    <citation type="journal article" date="2022" name="ISME J.">
        <title>Identification of active gaseous-alkane degraders at natural gas seeps.</title>
        <authorList>
            <person name="Farhan Ul Haque M."/>
            <person name="Hernandez M."/>
            <person name="Crombie A.T."/>
            <person name="Murrell J.C."/>
        </authorList>
    </citation>
    <scope>NUCLEOTIDE SEQUENCE</scope>
    <source>
        <strain evidence="8">PC2</strain>
    </source>
</reference>
<evidence type="ECO:0000256" key="5">
    <source>
        <dbReference type="ARBA" id="ARBA00022991"/>
    </source>
</evidence>
<dbReference type="SUPFAM" id="SSF52425">
    <property type="entry name" value="Cryptochrome/photolyase, N-terminal domain"/>
    <property type="match status" value="1"/>
</dbReference>
<comment type="similarity">
    <text evidence="6">Belongs to the DNA photolyase family.</text>
</comment>
<evidence type="ECO:0000256" key="3">
    <source>
        <dbReference type="ARBA" id="ARBA00022630"/>
    </source>
</evidence>
<dbReference type="PROSITE" id="PS00691">
    <property type="entry name" value="DNA_PHOTOLYASES_1_2"/>
    <property type="match status" value="1"/>
</dbReference>
<dbReference type="PANTHER" id="PTHR11455:SF9">
    <property type="entry name" value="CRYPTOCHROME CIRCADIAN CLOCK 5 ISOFORM X1"/>
    <property type="match status" value="1"/>
</dbReference>
<protein>
    <submittedName>
        <fullName evidence="8">DNA photolyase family protein</fullName>
    </submittedName>
</protein>
<dbReference type="Pfam" id="PF03441">
    <property type="entry name" value="FAD_binding_7"/>
    <property type="match status" value="1"/>
</dbReference>
<dbReference type="Proteomes" id="UP001139104">
    <property type="component" value="Unassembled WGS sequence"/>
</dbReference>
<dbReference type="Gene3D" id="3.40.50.620">
    <property type="entry name" value="HUPs"/>
    <property type="match status" value="1"/>
</dbReference>
<evidence type="ECO:0000313" key="8">
    <source>
        <dbReference type="EMBL" id="MCI4683404.1"/>
    </source>
</evidence>
<evidence type="ECO:0000256" key="4">
    <source>
        <dbReference type="ARBA" id="ARBA00022827"/>
    </source>
</evidence>
<keyword evidence="4 6" id="KW-0274">FAD</keyword>